<dbReference type="Proteomes" id="UP000326757">
    <property type="component" value="Unassembled WGS sequence"/>
</dbReference>
<keyword evidence="2" id="KW-1185">Reference proteome</keyword>
<gene>
    <name evidence="1" type="ORF">EYC80_004998</name>
</gene>
<evidence type="ECO:0000313" key="1">
    <source>
        <dbReference type="EMBL" id="KAB8303599.1"/>
    </source>
</evidence>
<dbReference type="AlphaFoldDB" id="A0A5N6KK87"/>
<proteinExistence type="predicted"/>
<sequence>MLLQNYAVPECEVFAIGIGLYASPRQPSTTHRLIYSRLFQCPLPLIMPTPPVLPIKYSIPTKGSIRPN</sequence>
<name>A0A5N6KK87_MONLA</name>
<accession>A0A5N6KK87</accession>
<evidence type="ECO:0000313" key="2">
    <source>
        <dbReference type="Proteomes" id="UP000326757"/>
    </source>
</evidence>
<protein>
    <submittedName>
        <fullName evidence="1">Uncharacterized protein</fullName>
    </submittedName>
</protein>
<dbReference type="EMBL" id="VIGI01000002">
    <property type="protein sequence ID" value="KAB8303599.1"/>
    <property type="molecule type" value="Genomic_DNA"/>
</dbReference>
<reference evidence="1 2" key="1">
    <citation type="submission" date="2019-06" db="EMBL/GenBank/DDBJ databases">
        <title>Genome Sequence of the Brown Rot Fungal Pathogen Monilinia laxa.</title>
        <authorList>
            <person name="De Miccolis Angelini R.M."/>
            <person name="Landi L."/>
            <person name="Abate D."/>
            <person name="Pollastro S."/>
            <person name="Romanazzi G."/>
            <person name="Faretra F."/>
        </authorList>
    </citation>
    <scope>NUCLEOTIDE SEQUENCE [LARGE SCALE GENOMIC DNA]</scope>
    <source>
        <strain evidence="1 2">Mlax316</strain>
    </source>
</reference>
<comment type="caution">
    <text evidence="1">The sequence shown here is derived from an EMBL/GenBank/DDBJ whole genome shotgun (WGS) entry which is preliminary data.</text>
</comment>
<organism evidence="1 2">
    <name type="scientific">Monilinia laxa</name>
    <name type="common">Brown rot fungus</name>
    <name type="synonym">Sclerotinia laxa</name>
    <dbReference type="NCBI Taxonomy" id="61186"/>
    <lineage>
        <taxon>Eukaryota</taxon>
        <taxon>Fungi</taxon>
        <taxon>Dikarya</taxon>
        <taxon>Ascomycota</taxon>
        <taxon>Pezizomycotina</taxon>
        <taxon>Leotiomycetes</taxon>
        <taxon>Helotiales</taxon>
        <taxon>Sclerotiniaceae</taxon>
        <taxon>Monilinia</taxon>
    </lineage>
</organism>